<evidence type="ECO:0000313" key="3">
    <source>
        <dbReference type="EMBL" id="MDM4014702.1"/>
    </source>
</evidence>
<keyword evidence="1" id="KW-0175">Coiled coil</keyword>
<feature type="coiled-coil region" evidence="1">
    <location>
        <begin position="9"/>
        <end position="36"/>
    </location>
</feature>
<dbReference type="Pfam" id="PF13686">
    <property type="entry name" value="DrsE_2"/>
    <property type="match status" value="1"/>
</dbReference>
<dbReference type="PANTHER" id="PTHR34655">
    <property type="entry name" value="CONSERVED WITHIN P. AEROPHILUM"/>
    <property type="match status" value="1"/>
</dbReference>
<sequence>MTVHSPPSNNSVSEMNKSVEDQVARLEERIDQLEKTLAEPVGADPNALNLLVFDSGKDKLLAAFVMATGAAACGMKVSMFFTFWATAALRKGGSQASQKSMVEKAFGWMLPNSIHRTKLSKMDFCGLGRAMMAQEMKRKNIADLDQLIETAADLGVTIKVCEMSMQLMGLRREELIDYPGLDYCGVAKFTEQAALSNTTLFI</sequence>
<dbReference type="Gene3D" id="3.40.1260.10">
    <property type="entry name" value="DsrEFH-like"/>
    <property type="match status" value="1"/>
</dbReference>
<reference evidence="3 4" key="1">
    <citation type="submission" date="2023-06" db="EMBL/GenBank/DDBJ databases">
        <title>Roseiconus lacunae JC819 isolated from Gulf of Mannar region, Tamil Nadu.</title>
        <authorList>
            <person name="Pk S."/>
            <person name="Ch S."/>
            <person name="Ch V.R."/>
        </authorList>
    </citation>
    <scope>NUCLEOTIDE SEQUENCE [LARGE SCALE GENOMIC DNA]</scope>
    <source>
        <strain evidence="3 4">JC819</strain>
    </source>
</reference>
<accession>A0ABT7PDX9</accession>
<dbReference type="InterPro" id="IPR032836">
    <property type="entry name" value="DsrE2-like"/>
</dbReference>
<dbReference type="RefSeq" id="WP_230780631.1">
    <property type="nucleotide sequence ID" value="NZ_JAJMQV010000189.1"/>
</dbReference>
<dbReference type="PANTHER" id="PTHR34655:SF2">
    <property type="entry name" value="PEROXIREDOXIN FAMILY PROTEIN"/>
    <property type="match status" value="1"/>
</dbReference>
<keyword evidence="2" id="KW-0472">Membrane</keyword>
<evidence type="ECO:0000256" key="2">
    <source>
        <dbReference type="SAM" id="Phobius"/>
    </source>
</evidence>
<dbReference type="SUPFAM" id="SSF75169">
    <property type="entry name" value="DsrEFH-like"/>
    <property type="match status" value="1"/>
</dbReference>
<keyword evidence="2" id="KW-0812">Transmembrane</keyword>
<gene>
    <name evidence="3" type="ORF">QTN89_04615</name>
</gene>
<evidence type="ECO:0000256" key="1">
    <source>
        <dbReference type="SAM" id="Coils"/>
    </source>
</evidence>
<comment type="caution">
    <text evidence="3">The sequence shown here is derived from an EMBL/GenBank/DDBJ whole genome shotgun (WGS) entry which is preliminary data.</text>
</comment>
<keyword evidence="2" id="KW-1133">Transmembrane helix</keyword>
<dbReference type="EMBL" id="JASZZN010000003">
    <property type="protein sequence ID" value="MDM4014702.1"/>
    <property type="molecule type" value="Genomic_DNA"/>
</dbReference>
<feature type="transmembrane region" description="Helical" evidence="2">
    <location>
        <begin position="60"/>
        <end position="89"/>
    </location>
</feature>
<evidence type="ECO:0000313" key="4">
    <source>
        <dbReference type="Proteomes" id="UP001239462"/>
    </source>
</evidence>
<proteinExistence type="predicted"/>
<protein>
    <submittedName>
        <fullName evidence="3">DsrE/DsrF/DrsH-like family protein</fullName>
    </submittedName>
</protein>
<keyword evidence="4" id="KW-1185">Reference proteome</keyword>
<dbReference type="Proteomes" id="UP001239462">
    <property type="component" value="Unassembled WGS sequence"/>
</dbReference>
<dbReference type="InterPro" id="IPR027396">
    <property type="entry name" value="DsrEFH-like"/>
</dbReference>
<name>A0ABT7PDX9_9BACT</name>
<organism evidence="3 4">
    <name type="scientific">Roseiconus lacunae</name>
    <dbReference type="NCBI Taxonomy" id="2605694"/>
    <lineage>
        <taxon>Bacteria</taxon>
        <taxon>Pseudomonadati</taxon>
        <taxon>Planctomycetota</taxon>
        <taxon>Planctomycetia</taxon>
        <taxon>Pirellulales</taxon>
        <taxon>Pirellulaceae</taxon>
        <taxon>Roseiconus</taxon>
    </lineage>
</organism>